<dbReference type="EMBL" id="JAAHFQ010000373">
    <property type="protein sequence ID" value="NER29469.1"/>
    <property type="molecule type" value="Genomic_DNA"/>
</dbReference>
<gene>
    <name evidence="1" type="ORF">F6J89_18045</name>
</gene>
<comment type="caution">
    <text evidence="1">The sequence shown here is derived from an EMBL/GenBank/DDBJ whole genome shotgun (WGS) entry which is preliminary data.</text>
</comment>
<proteinExistence type="predicted"/>
<evidence type="ECO:0000313" key="1">
    <source>
        <dbReference type="EMBL" id="NER29469.1"/>
    </source>
</evidence>
<reference evidence="1" key="1">
    <citation type="submission" date="2019-11" db="EMBL/GenBank/DDBJ databases">
        <title>Genomic insights into an expanded diversity of filamentous marine cyanobacteria reveals the extraordinary biosynthetic potential of Moorea and Okeania.</title>
        <authorList>
            <person name="Ferreira Leao T."/>
            <person name="Wang M."/>
            <person name="Moss N."/>
            <person name="Da Silva R."/>
            <person name="Sanders J."/>
            <person name="Nurk S."/>
            <person name="Gurevich A."/>
            <person name="Humphrey G."/>
            <person name="Reher R."/>
            <person name="Zhu Q."/>
            <person name="Belda-Ferre P."/>
            <person name="Glukhov E."/>
            <person name="Rex R."/>
            <person name="Dorrestein P.C."/>
            <person name="Knight R."/>
            <person name="Pevzner P."/>
            <person name="Gerwick W.H."/>
            <person name="Gerwick L."/>
        </authorList>
    </citation>
    <scope>NUCLEOTIDE SEQUENCE</scope>
    <source>
        <strain evidence="1">SIO1C4</strain>
    </source>
</reference>
<name>A0A6B3N8M2_9CYAN</name>
<dbReference type="AlphaFoldDB" id="A0A6B3N8M2"/>
<organism evidence="1">
    <name type="scientific">Symploca sp. SIO1C4</name>
    <dbReference type="NCBI Taxonomy" id="2607765"/>
    <lineage>
        <taxon>Bacteria</taxon>
        <taxon>Bacillati</taxon>
        <taxon>Cyanobacteriota</taxon>
        <taxon>Cyanophyceae</taxon>
        <taxon>Coleofasciculales</taxon>
        <taxon>Coleofasciculaceae</taxon>
        <taxon>Symploca</taxon>
    </lineage>
</organism>
<protein>
    <submittedName>
        <fullName evidence="1">Uncharacterized protein</fullName>
    </submittedName>
</protein>
<accession>A0A6B3N8M2</accession>
<sequence length="175" mass="19887">MIKHVKYSDQTFQSNFEMHLLSDSRENHSLVELERDCDSLALDSGQLEILPGYSDSSLDSPEGSEFLAESLEITNRQTLSQLLLEELQSARCWQEQTLAEAAAAIQLLLKQLAQNQPTATEEEQQAFVTAAIVPNQREKFLSALQAGWQTMIKEFFEQSYFNLGIAILEKWQKSE</sequence>